<comment type="caution">
    <text evidence="5">The sequence shown here is derived from an EMBL/GenBank/DDBJ whole genome shotgun (WGS) entry which is preliminary data.</text>
</comment>
<dbReference type="InterPro" id="IPR023346">
    <property type="entry name" value="Lysozyme-like_dom_sf"/>
</dbReference>
<evidence type="ECO:0000256" key="3">
    <source>
        <dbReference type="SAM" id="MobiDB-lite"/>
    </source>
</evidence>
<comment type="similarity">
    <text evidence="2">Belongs to the virb1 family.</text>
</comment>
<evidence type="ECO:0000313" key="5">
    <source>
        <dbReference type="EMBL" id="MBA8877386.1"/>
    </source>
</evidence>
<dbReference type="CDD" id="cd00254">
    <property type="entry name" value="LT-like"/>
    <property type="match status" value="1"/>
</dbReference>
<evidence type="ECO:0000256" key="1">
    <source>
        <dbReference type="ARBA" id="ARBA00007734"/>
    </source>
</evidence>
<organism evidence="5 6">
    <name type="scientific">Phyllobacterium myrsinacearum</name>
    <dbReference type="NCBI Taxonomy" id="28101"/>
    <lineage>
        <taxon>Bacteria</taxon>
        <taxon>Pseudomonadati</taxon>
        <taxon>Pseudomonadota</taxon>
        <taxon>Alphaproteobacteria</taxon>
        <taxon>Hyphomicrobiales</taxon>
        <taxon>Phyllobacteriaceae</taxon>
        <taxon>Phyllobacterium</taxon>
    </lineage>
</organism>
<name>A0A839EIR9_9HYPH</name>
<evidence type="ECO:0000313" key="6">
    <source>
        <dbReference type="Proteomes" id="UP000549052"/>
    </source>
</evidence>
<dbReference type="AlphaFoldDB" id="A0A839EIR9"/>
<keyword evidence="6" id="KW-1185">Reference proteome</keyword>
<evidence type="ECO:0000259" key="4">
    <source>
        <dbReference type="Pfam" id="PF01464"/>
    </source>
</evidence>
<dbReference type="InterPro" id="IPR008258">
    <property type="entry name" value="Transglycosylase_SLT_dom_1"/>
</dbReference>
<dbReference type="PANTHER" id="PTHR37423">
    <property type="entry name" value="SOLUBLE LYTIC MUREIN TRANSGLYCOSYLASE-RELATED"/>
    <property type="match status" value="1"/>
</dbReference>
<accession>A0A839EIR9</accession>
<proteinExistence type="inferred from homology"/>
<dbReference type="Pfam" id="PF01464">
    <property type="entry name" value="SLT"/>
    <property type="match status" value="1"/>
</dbReference>
<dbReference type="Gene3D" id="1.10.530.10">
    <property type="match status" value="1"/>
</dbReference>
<dbReference type="Proteomes" id="UP000549052">
    <property type="component" value="Unassembled WGS sequence"/>
</dbReference>
<dbReference type="SUPFAM" id="SSF53955">
    <property type="entry name" value="Lysozyme-like"/>
    <property type="match status" value="1"/>
</dbReference>
<protein>
    <recommendedName>
        <fullName evidence="4">Transglycosylase SLT domain-containing protein</fullName>
    </recommendedName>
</protein>
<gene>
    <name evidence="5" type="ORF">FHW16_001068</name>
</gene>
<dbReference type="EMBL" id="JACGXN010000001">
    <property type="protein sequence ID" value="MBA8877386.1"/>
    <property type="molecule type" value="Genomic_DNA"/>
</dbReference>
<feature type="domain" description="Transglycosylase SLT" evidence="4">
    <location>
        <begin position="95"/>
        <end position="188"/>
    </location>
</feature>
<comment type="similarity">
    <text evidence="1">Belongs to the transglycosylase Slt family.</text>
</comment>
<feature type="region of interest" description="Disordered" evidence="3">
    <location>
        <begin position="220"/>
        <end position="240"/>
    </location>
</feature>
<dbReference type="RefSeq" id="WP_182548060.1">
    <property type="nucleotide sequence ID" value="NZ_JACGXN010000001.1"/>
</dbReference>
<sequence>MKSITKDSSSLIDGKVRCLPRTGLVLAQMAICLCFLPALSDAACAIEADNASLPPVKVIAVDGRTATAQPVQSAVGTGACQFEHTPSIEDGEAIVQRIAQAEHADAALVAAVARQESGFRMDSVSSAGAIGLMQLMPATARRFAVDICDPEDNVRGGVRYLKFLEKKYANPLYVLAAYNAGEAAVEQNGGIPLYPETVRYISAVLSDLYDWRPLTDRKRQVKTAHQTKESPAAPDAGSKGAWTQGFVLHVE</sequence>
<evidence type="ECO:0000256" key="2">
    <source>
        <dbReference type="ARBA" id="ARBA00009387"/>
    </source>
</evidence>
<reference evidence="5 6" key="1">
    <citation type="submission" date="2020-07" db="EMBL/GenBank/DDBJ databases">
        <title>Genomic Encyclopedia of Type Strains, Phase IV (KMG-V): Genome sequencing to study the core and pangenomes of soil and plant-associated prokaryotes.</title>
        <authorList>
            <person name="Whitman W."/>
        </authorList>
    </citation>
    <scope>NUCLEOTIDE SEQUENCE [LARGE SCALE GENOMIC DNA]</scope>
    <source>
        <strain evidence="5 6">AN3</strain>
    </source>
</reference>
<dbReference type="PANTHER" id="PTHR37423:SF2">
    <property type="entry name" value="MEMBRANE-BOUND LYTIC MUREIN TRANSGLYCOSYLASE C"/>
    <property type="match status" value="1"/>
</dbReference>